<evidence type="ECO:0000313" key="3">
    <source>
        <dbReference type="EMBL" id="CAL1672789.1"/>
    </source>
</evidence>
<feature type="coiled-coil region" evidence="1">
    <location>
        <begin position="28"/>
        <end position="55"/>
    </location>
</feature>
<dbReference type="AlphaFoldDB" id="A0AAV2N0G7"/>
<name>A0AAV2N0G7_9HYME</name>
<evidence type="ECO:0000313" key="4">
    <source>
        <dbReference type="Proteomes" id="UP001497644"/>
    </source>
</evidence>
<protein>
    <submittedName>
        <fullName evidence="3">Uncharacterized protein</fullName>
    </submittedName>
</protein>
<keyword evidence="4" id="KW-1185">Reference proteome</keyword>
<comment type="caution">
    <text evidence="3">The sequence shown here is derived from an EMBL/GenBank/DDBJ whole genome shotgun (WGS) entry which is preliminary data.</text>
</comment>
<proteinExistence type="predicted"/>
<evidence type="ECO:0000256" key="2">
    <source>
        <dbReference type="SAM" id="MobiDB-lite"/>
    </source>
</evidence>
<evidence type="ECO:0000256" key="1">
    <source>
        <dbReference type="SAM" id="Coils"/>
    </source>
</evidence>
<accession>A0AAV2N0G7</accession>
<feature type="compositionally biased region" description="Polar residues" evidence="2">
    <location>
        <begin position="100"/>
        <end position="109"/>
    </location>
</feature>
<dbReference type="EMBL" id="CAXIPU020000944">
    <property type="protein sequence ID" value="CAL1672789.1"/>
    <property type="molecule type" value="Genomic_DNA"/>
</dbReference>
<keyword evidence="1" id="KW-0175">Coiled coil</keyword>
<feature type="region of interest" description="Disordered" evidence="2">
    <location>
        <begin position="88"/>
        <end position="110"/>
    </location>
</feature>
<reference evidence="3" key="1">
    <citation type="submission" date="2024-04" db="EMBL/GenBank/DDBJ databases">
        <authorList>
            <consortium name="Molecular Ecology Group"/>
        </authorList>
    </citation>
    <scope>NUCLEOTIDE SEQUENCE</scope>
</reference>
<sequence>MTMSTAQKQNNENLEDYKIKCFLLAEENHTLRYKIKSLEERLANLEKREESYHMDEEEFTILQEKKTEIPKGQYDWMIQSRKIKKRKVSKSPEISLLRPSHTNQPQISNKKFIKEVAPPPIYASGLSDINKVKKSGIQRENLIPLFQKSED</sequence>
<gene>
    <name evidence="3" type="ORF">LPLAT_LOCUS11751</name>
</gene>
<organism evidence="3 4">
    <name type="scientific">Lasius platythorax</name>
    <dbReference type="NCBI Taxonomy" id="488582"/>
    <lineage>
        <taxon>Eukaryota</taxon>
        <taxon>Metazoa</taxon>
        <taxon>Ecdysozoa</taxon>
        <taxon>Arthropoda</taxon>
        <taxon>Hexapoda</taxon>
        <taxon>Insecta</taxon>
        <taxon>Pterygota</taxon>
        <taxon>Neoptera</taxon>
        <taxon>Endopterygota</taxon>
        <taxon>Hymenoptera</taxon>
        <taxon>Apocrita</taxon>
        <taxon>Aculeata</taxon>
        <taxon>Formicoidea</taxon>
        <taxon>Formicidae</taxon>
        <taxon>Formicinae</taxon>
        <taxon>Lasius</taxon>
        <taxon>Lasius</taxon>
    </lineage>
</organism>
<dbReference type="Proteomes" id="UP001497644">
    <property type="component" value="Unassembled WGS sequence"/>
</dbReference>